<evidence type="ECO:0000259" key="4">
    <source>
        <dbReference type="Pfam" id="PF00728"/>
    </source>
</evidence>
<dbReference type="InterPro" id="IPR052764">
    <property type="entry name" value="GH20_Enzymes"/>
</dbReference>
<evidence type="ECO:0000256" key="3">
    <source>
        <dbReference type="PIRSR" id="PIRSR625705-1"/>
    </source>
</evidence>
<dbReference type="GO" id="GO:0005975">
    <property type="term" value="P:carbohydrate metabolic process"/>
    <property type="evidence" value="ECO:0007669"/>
    <property type="project" value="InterPro"/>
</dbReference>
<reference evidence="5 6" key="1">
    <citation type="submission" date="2015-03" db="EMBL/GenBank/DDBJ databases">
        <title>Genome Assembly of Staphylococcus cohnii subsp. cohnii strain G22B2.</title>
        <authorList>
            <person name="Nair G."/>
            <person name="Kaur G."/>
            <person name="Khatri I."/>
            <person name="Singh N.K."/>
            <person name="Sathyabama S."/>
            <person name="Maurya S.K."/>
            <person name="Subramanian S."/>
            <person name="Agrewala J.N."/>
            <person name="Mayilraj S."/>
        </authorList>
    </citation>
    <scope>NUCLEOTIDE SEQUENCE [LARGE SCALE GENOMIC DNA]</scope>
    <source>
        <strain evidence="5 6">G22B2</strain>
    </source>
</reference>
<comment type="caution">
    <text evidence="5">The sequence shown here is derived from an EMBL/GenBank/DDBJ whole genome shotgun (WGS) entry which is preliminary data.</text>
</comment>
<organism evidence="5 6">
    <name type="scientific">Staphylococcus cohnii subsp. cohnii</name>
    <dbReference type="NCBI Taxonomy" id="74704"/>
    <lineage>
        <taxon>Bacteria</taxon>
        <taxon>Bacillati</taxon>
        <taxon>Bacillota</taxon>
        <taxon>Bacilli</taxon>
        <taxon>Bacillales</taxon>
        <taxon>Staphylococcaceae</taxon>
        <taxon>Staphylococcus</taxon>
        <taxon>Staphylococcus cohnii species complex</taxon>
    </lineage>
</organism>
<evidence type="ECO:0000313" key="6">
    <source>
        <dbReference type="Proteomes" id="UP000034455"/>
    </source>
</evidence>
<name>A0A0M2NYH6_STACC</name>
<accession>A0A0M2NYH6</accession>
<dbReference type="EMBL" id="LAKJ01000034">
    <property type="protein sequence ID" value="KKI62753.1"/>
    <property type="molecule type" value="Genomic_DNA"/>
</dbReference>
<dbReference type="SUPFAM" id="SSF51445">
    <property type="entry name" value="(Trans)glycosidases"/>
    <property type="match status" value="1"/>
</dbReference>
<keyword evidence="2" id="KW-0378">Hydrolase</keyword>
<dbReference type="PANTHER" id="PTHR43678">
    <property type="entry name" value="PUTATIVE (AFU_ORTHOLOGUE AFUA_2G00640)-RELATED"/>
    <property type="match status" value="1"/>
</dbReference>
<feature type="domain" description="Glycoside hydrolase family 20 catalytic" evidence="4">
    <location>
        <begin position="31"/>
        <end position="327"/>
    </location>
</feature>
<evidence type="ECO:0000256" key="1">
    <source>
        <dbReference type="ARBA" id="ARBA00006285"/>
    </source>
</evidence>
<dbReference type="PANTHER" id="PTHR43678:SF1">
    <property type="entry name" value="BETA-N-ACETYLHEXOSAMINIDASE"/>
    <property type="match status" value="1"/>
</dbReference>
<feature type="active site" description="Proton donor" evidence="3">
    <location>
        <position position="186"/>
    </location>
</feature>
<dbReference type="PATRIC" id="fig|74704.6.peg.2006"/>
<dbReference type="Gene3D" id="3.20.20.80">
    <property type="entry name" value="Glycosidases"/>
    <property type="match status" value="1"/>
</dbReference>
<dbReference type="Proteomes" id="UP000034455">
    <property type="component" value="Unassembled WGS sequence"/>
</dbReference>
<dbReference type="GO" id="GO:0004563">
    <property type="term" value="F:beta-N-acetylhexosaminidase activity"/>
    <property type="evidence" value="ECO:0007669"/>
    <property type="project" value="InterPro"/>
</dbReference>
<dbReference type="InterPro" id="IPR025705">
    <property type="entry name" value="Beta_hexosaminidase_sua/sub"/>
</dbReference>
<dbReference type="Pfam" id="PF00728">
    <property type="entry name" value="Glyco_hydro_20"/>
    <property type="match status" value="1"/>
</dbReference>
<comment type="similarity">
    <text evidence="1">Belongs to the glycosyl hydrolase 20 family.</text>
</comment>
<sequence length="344" mass="39944">MIKKFISIIIISTVLCTVLPEQLSQAKIEKGVTIDIARKYYSKDSLKKIVQQISEYNGSYLQLHFSDNENYTINSNYLDQTANKKNKYFLTKSELEELIKFANKKNIQVIPDIDLPSHSKGWLTLLRKKDEDLYRNVVSNYSNEMVDYHNNKASILVSRKLIKEILVMFEQPKFKNEQKIVLGGDEVPGSIRQQDDFINFMNEITKVALEGNYTVKLWNDSITTNGLKTLNNNIIIMFWQRKSSDLASVDDFLKQDYSIENYNSYSYYLFPSLNEGLQDFNINKSNIIKANLNDFSDLNNDFTKYVGTNINGENITFWGEHADDMTQNELVDYISSYIEVFLTN</sequence>
<gene>
    <name evidence="5" type="ORF">UF66_1953</name>
</gene>
<evidence type="ECO:0000313" key="5">
    <source>
        <dbReference type="EMBL" id="KKI62753.1"/>
    </source>
</evidence>
<evidence type="ECO:0000256" key="2">
    <source>
        <dbReference type="ARBA" id="ARBA00022801"/>
    </source>
</evidence>
<dbReference type="AlphaFoldDB" id="A0A0M2NYH6"/>
<dbReference type="InterPro" id="IPR017853">
    <property type="entry name" value="GH"/>
</dbReference>
<proteinExistence type="inferred from homology"/>
<dbReference type="InterPro" id="IPR015883">
    <property type="entry name" value="Glyco_hydro_20_cat"/>
</dbReference>
<protein>
    <submittedName>
        <fullName evidence="5">Beta-hexosaminidase</fullName>
    </submittedName>
</protein>
<dbReference type="PRINTS" id="PR00738">
    <property type="entry name" value="GLHYDRLASE20"/>
</dbReference>